<evidence type="ECO:0000256" key="1">
    <source>
        <dbReference type="SAM" id="MobiDB-lite"/>
    </source>
</evidence>
<name>A0A1M2V4F1_TRAPU</name>
<dbReference type="AlphaFoldDB" id="A0A1M2V4F1"/>
<keyword evidence="3" id="KW-1185">Reference proteome</keyword>
<protein>
    <submittedName>
        <fullName evidence="2">Uncharacterized protein</fullName>
    </submittedName>
</protein>
<feature type="region of interest" description="Disordered" evidence="1">
    <location>
        <begin position="1"/>
        <end position="26"/>
    </location>
</feature>
<evidence type="ECO:0000313" key="2">
    <source>
        <dbReference type="EMBL" id="OJT02468.1"/>
    </source>
</evidence>
<dbReference type="EMBL" id="MNAD01001670">
    <property type="protein sequence ID" value="OJT02468.1"/>
    <property type="molecule type" value="Genomic_DNA"/>
</dbReference>
<organism evidence="2 3">
    <name type="scientific">Trametes pubescens</name>
    <name type="common">White-rot fungus</name>
    <dbReference type="NCBI Taxonomy" id="154538"/>
    <lineage>
        <taxon>Eukaryota</taxon>
        <taxon>Fungi</taxon>
        <taxon>Dikarya</taxon>
        <taxon>Basidiomycota</taxon>
        <taxon>Agaricomycotina</taxon>
        <taxon>Agaricomycetes</taxon>
        <taxon>Polyporales</taxon>
        <taxon>Polyporaceae</taxon>
        <taxon>Trametes</taxon>
    </lineage>
</organism>
<feature type="compositionally biased region" description="Low complexity" evidence="1">
    <location>
        <begin position="12"/>
        <end position="26"/>
    </location>
</feature>
<proteinExistence type="predicted"/>
<comment type="caution">
    <text evidence="2">The sequence shown here is derived from an EMBL/GenBank/DDBJ whole genome shotgun (WGS) entry which is preliminary data.</text>
</comment>
<reference evidence="2 3" key="1">
    <citation type="submission" date="2016-10" db="EMBL/GenBank/DDBJ databases">
        <title>Genome sequence of the basidiomycete white-rot fungus Trametes pubescens.</title>
        <authorList>
            <person name="Makela M.R."/>
            <person name="Granchi Z."/>
            <person name="Peng M."/>
            <person name="De Vries R.P."/>
            <person name="Grigoriev I."/>
            <person name="Riley R."/>
            <person name="Hilden K."/>
        </authorList>
    </citation>
    <scope>NUCLEOTIDE SEQUENCE [LARGE SCALE GENOMIC DNA]</scope>
    <source>
        <strain evidence="2 3">FBCC735</strain>
    </source>
</reference>
<dbReference type="Proteomes" id="UP000184267">
    <property type="component" value="Unassembled WGS sequence"/>
</dbReference>
<gene>
    <name evidence="2" type="ORF">TRAPUB_7035</name>
</gene>
<sequence length="136" mass="14613">MAQRRRGGHGAGARADPRAPGRGVPAQRSAADVVLLALPAVRCKRARRYGGASRRKVRAVSLSAGYVRPDSDVCADLLLLRAVDDRHGIADAEGVERDGVVYLHPSEARSFEDDRSIRLRPRIEPPTVDVPGTAGQ</sequence>
<evidence type="ECO:0000313" key="3">
    <source>
        <dbReference type="Proteomes" id="UP000184267"/>
    </source>
</evidence>
<accession>A0A1M2V4F1</accession>